<dbReference type="EMBL" id="QLII01000001">
    <property type="protein sequence ID" value="RAI73215.1"/>
    <property type="molecule type" value="Genomic_DNA"/>
</dbReference>
<evidence type="ECO:0000256" key="2">
    <source>
        <dbReference type="SAM" id="Phobius"/>
    </source>
</evidence>
<keyword evidence="4" id="KW-1185">Reference proteome</keyword>
<sequence>MKQYICLNHGECNWADEKPARVFTLPEDEENVCPNCESANIRPPLPLASPGRKIIPYVLAGLVIIVLVLFFSFKEEIKSPSTKEHTSDGGSSGNAKQDNTSYTENGTKNQGNDKGTYSQDKNSPKPVELTYRKVEGSEFCISDCVLSYSEIDNLGHIRERKIENYAKCCPANK</sequence>
<feature type="transmembrane region" description="Helical" evidence="2">
    <location>
        <begin position="54"/>
        <end position="73"/>
    </location>
</feature>
<proteinExistence type="predicted"/>
<protein>
    <submittedName>
        <fullName evidence="3">Uncharacterized protein</fullName>
    </submittedName>
</protein>
<keyword evidence="2" id="KW-0812">Transmembrane</keyword>
<evidence type="ECO:0000313" key="3">
    <source>
        <dbReference type="EMBL" id="RAI73215.1"/>
    </source>
</evidence>
<evidence type="ECO:0000313" key="4">
    <source>
        <dbReference type="Proteomes" id="UP000249016"/>
    </source>
</evidence>
<gene>
    <name evidence="3" type="ORF">HMF3257_00130</name>
</gene>
<dbReference type="RefSeq" id="WP_111340097.1">
    <property type="nucleotide sequence ID" value="NZ_QLII01000001.1"/>
</dbReference>
<dbReference type="AlphaFoldDB" id="A0A327NE28"/>
<accession>A0A327NE28</accession>
<keyword evidence="2" id="KW-1133">Transmembrane helix</keyword>
<comment type="caution">
    <text evidence="3">The sequence shown here is derived from an EMBL/GenBank/DDBJ whole genome shotgun (WGS) entry which is preliminary data.</text>
</comment>
<feature type="compositionally biased region" description="Polar residues" evidence="1">
    <location>
        <begin position="93"/>
        <end position="121"/>
    </location>
</feature>
<evidence type="ECO:0000256" key="1">
    <source>
        <dbReference type="SAM" id="MobiDB-lite"/>
    </source>
</evidence>
<feature type="region of interest" description="Disordered" evidence="1">
    <location>
        <begin position="79"/>
        <end position="124"/>
    </location>
</feature>
<reference evidence="3 4" key="1">
    <citation type="submission" date="2018-06" db="EMBL/GenBank/DDBJ databases">
        <title>Spirosoma sp. HMF3257 Genome sequencing and assembly.</title>
        <authorList>
            <person name="Kang H."/>
            <person name="Cha I."/>
            <person name="Kim H."/>
            <person name="Kang J."/>
            <person name="Joh K."/>
        </authorList>
    </citation>
    <scope>NUCLEOTIDE SEQUENCE [LARGE SCALE GENOMIC DNA]</scope>
    <source>
        <strain evidence="3 4">HMF3257</strain>
    </source>
</reference>
<organism evidence="3 4">
    <name type="scientific">Spirosoma telluris</name>
    <dbReference type="NCBI Taxonomy" id="2183553"/>
    <lineage>
        <taxon>Bacteria</taxon>
        <taxon>Pseudomonadati</taxon>
        <taxon>Bacteroidota</taxon>
        <taxon>Cytophagia</taxon>
        <taxon>Cytophagales</taxon>
        <taxon>Cytophagaceae</taxon>
        <taxon>Spirosoma</taxon>
    </lineage>
</organism>
<name>A0A327NE28_9BACT</name>
<dbReference type="Proteomes" id="UP000249016">
    <property type="component" value="Unassembled WGS sequence"/>
</dbReference>
<keyword evidence="2" id="KW-0472">Membrane</keyword>